<comment type="caution">
    <text evidence="2">The sequence shown here is derived from an EMBL/GenBank/DDBJ whole genome shotgun (WGS) entry which is preliminary data.</text>
</comment>
<dbReference type="OrthoDB" id="10572787at2759"/>
<proteinExistence type="predicted"/>
<keyword evidence="1" id="KW-0812">Transmembrane</keyword>
<keyword evidence="1" id="KW-1133">Transmembrane helix</keyword>
<dbReference type="Proteomes" id="UP000813385">
    <property type="component" value="Unassembled WGS sequence"/>
</dbReference>
<gene>
    <name evidence="2" type="ORF">B0T11DRAFT_302888</name>
</gene>
<dbReference type="EMBL" id="JAGPXD010000007">
    <property type="protein sequence ID" value="KAH7347725.1"/>
    <property type="molecule type" value="Genomic_DNA"/>
</dbReference>
<evidence type="ECO:0000256" key="1">
    <source>
        <dbReference type="SAM" id="Phobius"/>
    </source>
</evidence>
<evidence type="ECO:0000313" key="2">
    <source>
        <dbReference type="EMBL" id="KAH7347725.1"/>
    </source>
</evidence>
<organism evidence="2 3">
    <name type="scientific">Plectosphaerella cucumerina</name>
    <dbReference type="NCBI Taxonomy" id="40658"/>
    <lineage>
        <taxon>Eukaryota</taxon>
        <taxon>Fungi</taxon>
        <taxon>Dikarya</taxon>
        <taxon>Ascomycota</taxon>
        <taxon>Pezizomycotina</taxon>
        <taxon>Sordariomycetes</taxon>
        <taxon>Hypocreomycetidae</taxon>
        <taxon>Glomerellales</taxon>
        <taxon>Plectosphaerellaceae</taxon>
        <taxon>Plectosphaerella</taxon>
    </lineage>
</organism>
<evidence type="ECO:0000313" key="3">
    <source>
        <dbReference type="Proteomes" id="UP000813385"/>
    </source>
</evidence>
<accession>A0A8K0TAP0</accession>
<reference evidence="2" key="1">
    <citation type="journal article" date="2021" name="Nat. Commun.">
        <title>Genetic determinants of endophytism in the Arabidopsis root mycobiome.</title>
        <authorList>
            <person name="Mesny F."/>
            <person name="Miyauchi S."/>
            <person name="Thiergart T."/>
            <person name="Pickel B."/>
            <person name="Atanasova L."/>
            <person name="Karlsson M."/>
            <person name="Huettel B."/>
            <person name="Barry K.W."/>
            <person name="Haridas S."/>
            <person name="Chen C."/>
            <person name="Bauer D."/>
            <person name="Andreopoulos W."/>
            <person name="Pangilinan J."/>
            <person name="LaButti K."/>
            <person name="Riley R."/>
            <person name="Lipzen A."/>
            <person name="Clum A."/>
            <person name="Drula E."/>
            <person name="Henrissat B."/>
            <person name="Kohler A."/>
            <person name="Grigoriev I.V."/>
            <person name="Martin F.M."/>
            <person name="Hacquard S."/>
        </authorList>
    </citation>
    <scope>NUCLEOTIDE SEQUENCE</scope>
    <source>
        <strain evidence="2">MPI-CAGE-AT-0016</strain>
    </source>
</reference>
<feature type="transmembrane region" description="Helical" evidence="1">
    <location>
        <begin position="107"/>
        <end position="131"/>
    </location>
</feature>
<sequence length="290" mass="32277">MTYFSPSYAPHFNRDLSAASYDPLAFNIPEGHHRPRLVTTKNNTWHALAKLQHPTTPEERTEQSYRTFQSACYSSAPGTPTLKPSPPVKEADWWPPRLRRVHGKGNLIALARGWLCVLLLAGLAFAAFWVFGSQNTAPAWIREQSMIAGRRALGASIGAARKVIRKIRGAAKLGVCRASDILKAAPAWLLSISQAVVSWVLNIAVSVVRQAADLFGDAMDRMRTICLRVYRGLPRCEVSSLRWLLPSLVAVWMLLTLQQQKSTRDMGPVYVLVSRFQSHGSGPWPLPDRL</sequence>
<name>A0A8K0TAP0_9PEZI</name>
<keyword evidence="3" id="KW-1185">Reference proteome</keyword>
<dbReference type="AlphaFoldDB" id="A0A8K0TAP0"/>
<keyword evidence="1" id="KW-0472">Membrane</keyword>
<protein>
    <submittedName>
        <fullName evidence="2">Uncharacterized protein</fullName>
    </submittedName>
</protein>